<dbReference type="eggNOG" id="KOG2151">
    <property type="taxonomic scope" value="Eukaryota"/>
</dbReference>
<reference evidence="2 3" key="2">
    <citation type="journal article" date="2013" name="Plant Cell Physiol.">
        <title>Rice Annotation Project Database (RAP-DB): an integrative and interactive database for rice genomics.</title>
        <authorList>
            <person name="Sakai H."/>
            <person name="Lee S.S."/>
            <person name="Tanaka T."/>
            <person name="Numa H."/>
            <person name="Kim J."/>
            <person name="Kawahara Y."/>
            <person name="Wakimoto H."/>
            <person name="Yang C.C."/>
            <person name="Iwamoto M."/>
            <person name="Abe T."/>
            <person name="Yamada Y."/>
            <person name="Muto A."/>
            <person name="Inokuchi H."/>
            <person name="Ikemura T."/>
            <person name="Matsumoto T."/>
            <person name="Sasaki T."/>
            <person name="Itoh T."/>
        </authorList>
    </citation>
    <scope>NUCLEOTIDE SEQUENCE [LARGE SCALE GENOMIC DNA]</scope>
    <source>
        <strain evidence="3">cv. Nipponbare</strain>
    </source>
</reference>
<protein>
    <submittedName>
        <fullName evidence="2">Os05g0486300 protein</fullName>
    </submittedName>
</protein>
<dbReference type="AlphaFoldDB" id="A0A0P0WNS9"/>
<evidence type="ECO:0000313" key="2">
    <source>
        <dbReference type="EMBL" id="BAS94619.1"/>
    </source>
</evidence>
<feature type="compositionally biased region" description="Polar residues" evidence="1">
    <location>
        <begin position="13"/>
        <end position="26"/>
    </location>
</feature>
<dbReference type="STRING" id="39947.A0A0P0WNS9"/>
<gene>
    <name evidence="2" type="ordered locus">Os05g0486300</name>
    <name evidence="2" type="ORF">OSNPB_050486300</name>
</gene>
<dbReference type="EMBL" id="AP014961">
    <property type="protein sequence ID" value="BAS94619.1"/>
    <property type="molecule type" value="Genomic_DNA"/>
</dbReference>
<evidence type="ECO:0007829" key="4">
    <source>
        <dbReference type="ProteomicsDB" id="A0A0P0WNS9"/>
    </source>
</evidence>
<dbReference type="Gramene" id="Os05t0486300-01">
    <property type="protein sequence ID" value="Os05t0486300-01"/>
    <property type="gene ID" value="Os05g0486300"/>
</dbReference>
<feature type="region of interest" description="Disordered" evidence="1">
    <location>
        <begin position="1"/>
        <end position="68"/>
    </location>
</feature>
<feature type="compositionally biased region" description="Polar residues" evidence="1">
    <location>
        <begin position="183"/>
        <end position="208"/>
    </location>
</feature>
<accession>A0A0P0WNS9</accession>
<dbReference type="PaxDb" id="39947-A0A0P0WNS9"/>
<feature type="compositionally biased region" description="Polar residues" evidence="1">
    <location>
        <begin position="57"/>
        <end position="66"/>
    </location>
</feature>
<dbReference type="InParanoid" id="A0A0P0WNS9"/>
<keyword evidence="4" id="KW-1267">Proteomics identification</keyword>
<feature type="non-terminal residue" evidence="2">
    <location>
        <position position="1"/>
    </location>
</feature>
<evidence type="ECO:0000256" key="1">
    <source>
        <dbReference type="SAM" id="MobiDB-lite"/>
    </source>
</evidence>
<feature type="compositionally biased region" description="Polar residues" evidence="1">
    <location>
        <begin position="34"/>
        <end position="43"/>
    </location>
</feature>
<organism evidence="2 3">
    <name type="scientific">Oryza sativa subsp. japonica</name>
    <name type="common">Rice</name>
    <dbReference type="NCBI Taxonomy" id="39947"/>
    <lineage>
        <taxon>Eukaryota</taxon>
        <taxon>Viridiplantae</taxon>
        <taxon>Streptophyta</taxon>
        <taxon>Embryophyta</taxon>
        <taxon>Tracheophyta</taxon>
        <taxon>Spermatophyta</taxon>
        <taxon>Magnoliopsida</taxon>
        <taxon>Liliopsida</taxon>
        <taxon>Poales</taxon>
        <taxon>Poaceae</taxon>
        <taxon>BOP clade</taxon>
        <taxon>Oryzoideae</taxon>
        <taxon>Oryzeae</taxon>
        <taxon>Oryzinae</taxon>
        <taxon>Oryza</taxon>
        <taxon>Oryza sativa</taxon>
    </lineage>
</organism>
<proteinExistence type="evidence at protein level"/>
<reference evidence="3" key="1">
    <citation type="journal article" date="2005" name="Nature">
        <title>The map-based sequence of the rice genome.</title>
        <authorList>
            <consortium name="International rice genome sequencing project (IRGSP)"/>
            <person name="Matsumoto T."/>
            <person name="Wu J."/>
            <person name="Kanamori H."/>
            <person name="Katayose Y."/>
            <person name="Fujisawa M."/>
            <person name="Namiki N."/>
            <person name="Mizuno H."/>
            <person name="Yamamoto K."/>
            <person name="Antonio B.A."/>
            <person name="Baba T."/>
            <person name="Sakata K."/>
            <person name="Nagamura Y."/>
            <person name="Aoki H."/>
            <person name="Arikawa K."/>
            <person name="Arita K."/>
            <person name="Bito T."/>
            <person name="Chiden Y."/>
            <person name="Fujitsuka N."/>
            <person name="Fukunaka R."/>
            <person name="Hamada M."/>
            <person name="Harada C."/>
            <person name="Hayashi A."/>
            <person name="Hijishita S."/>
            <person name="Honda M."/>
            <person name="Hosokawa S."/>
            <person name="Ichikawa Y."/>
            <person name="Idonuma A."/>
            <person name="Iijima M."/>
            <person name="Ikeda M."/>
            <person name="Ikeno M."/>
            <person name="Ito K."/>
            <person name="Ito S."/>
            <person name="Ito T."/>
            <person name="Ito Y."/>
            <person name="Ito Y."/>
            <person name="Iwabuchi A."/>
            <person name="Kamiya K."/>
            <person name="Karasawa W."/>
            <person name="Kurita K."/>
            <person name="Katagiri S."/>
            <person name="Kikuta A."/>
            <person name="Kobayashi H."/>
            <person name="Kobayashi N."/>
            <person name="Machita K."/>
            <person name="Maehara T."/>
            <person name="Masukawa M."/>
            <person name="Mizubayashi T."/>
            <person name="Mukai Y."/>
            <person name="Nagasaki H."/>
            <person name="Nagata Y."/>
            <person name="Naito S."/>
            <person name="Nakashima M."/>
            <person name="Nakama Y."/>
            <person name="Nakamichi Y."/>
            <person name="Nakamura M."/>
            <person name="Meguro A."/>
            <person name="Negishi M."/>
            <person name="Ohta I."/>
            <person name="Ohta T."/>
            <person name="Okamoto M."/>
            <person name="Ono N."/>
            <person name="Saji S."/>
            <person name="Sakaguchi M."/>
            <person name="Sakai K."/>
            <person name="Shibata M."/>
            <person name="Shimokawa T."/>
            <person name="Song J."/>
            <person name="Takazaki Y."/>
            <person name="Terasawa K."/>
            <person name="Tsugane M."/>
            <person name="Tsuji K."/>
            <person name="Ueda S."/>
            <person name="Waki K."/>
            <person name="Yamagata H."/>
            <person name="Yamamoto M."/>
            <person name="Yamamoto S."/>
            <person name="Yamane H."/>
            <person name="Yoshiki S."/>
            <person name="Yoshihara R."/>
            <person name="Yukawa K."/>
            <person name="Zhong H."/>
            <person name="Yano M."/>
            <person name="Yuan Q."/>
            <person name="Ouyang S."/>
            <person name="Liu J."/>
            <person name="Jones K.M."/>
            <person name="Gansberger K."/>
            <person name="Moffat K."/>
            <person name="Hill J."/>
            <person name="Bera J."/>
            <person name="Fadrosh D."/>
            <person name="Jin S."/>
            <person name="Johri S."/>
            <person name="Kim M."/>
            <person name="Overton L."/>
            <person name="Reardon M."/>
            <person name="Tsitrin T."/>
            <person name="Vuong H."/>
            <person name="Weaver B."/>
            <person name="Ciecko A."/>
            <person name="Tallon L."/>
            <person name="Jackson J."/>
            <person name="Pai G."/>
            <person name="Aken S.V."/>
            <person name="Utterback T."/>
            <person name="Reidmuller S."/>
            <person name="Feldblyum T."/>
            <person name="Hsiao J."/>
            <person name="Zismann V."/>
            <person name="Iobst S."/>
            <person name="de Vazeille A.R."/>
            <person name="Buell C.R."/>
            <person name="Ying K."/>
            <person name="Li Y."/>
            <person name="Lu T."/>
            <person name="Huang Y."/>
            <person name="Zhao Q."/>
            <person name="Feng Q."/>
            <person name="Zhang L."/>
            <person name="Zhu J."/>
            <person name="Weng Q."/>
            <person name="Mu J."/>
            <person name="Lu Y."/>
            <person name="Fan D."/>
            <person name="Liu Y."/>
            <person name="Guan J."/>
            <person name="Zhang Y."/>
            <person name="Yu S."/>
            <person name="Liu X."/>
            <person name="Zhang Y."/>
            <person name="Hong G."/>
            <person name="Han B."/>
            <person name="Choisne N."/>
            <person name="Demange N."/>
            <person name="Orjeda G."/>
            <person name="Samain S."/>
            <person name="Cattolico L."/>
            <person name="Pelletier E."/>
            <person name="Couloux A."/>
            <person name="Segurens B."/>
            <person name="Wincker P."/>
            <person name="D'Hont A."/>
            <person name="Scarpelli C."/>
            <person name="Weissenbach J."/>
            <person name="Salanoubat M."/>
            <person name="Quetier F."/>
            <person name="Yu Y."/>
            <person name="Kim H.R."/>
            <person name="Rambo T."/>
            <person name="Currie J."/>
            <person name="Collura K."/>
            <person name="Luo M."/>
            <person name="Yang T."/>
            <person name="Ammiraju J.S.S."/>
            <person name="Engler F."/>
            <person name="Soderlund C."/>
            <person name="Wing R.A."/>
            <person name="Palmer L.E."/>
            <person name="de la Bastide M."/>
            <person name="Spiegel L."/>
            <person name="Nascimento L."/>
            <person name="Zutavern T."/>
            <person name="O'Shaughnessy A."/>
            <person name="Dike S."/>
            <person name="Dedhia N."/>
            <person name="Preston R."/>
            <person name="Balija V."/>
            <person name="McCombie W.R."/>
            <person name="Chow T."/>
            <person name="Chen H."/>
            <person name="Chung M."/>
            <person name="Chen C."/>
            <person name="Shaw J."/>
            <person name="Wu H."/>
            <person name="Hsiao K."/>
            <person name="Chao Y."/>
            <person name="Chu M."/>
            <person name="Cheng C."/>
            <person name="Hour A."/>
            <person name="Lee P."/>
            <person name="Lin S."/>
            <person name="Lin Y."/>
            <person name="Liou J."/>
            <person name="Liu S."/>
            <person name="Hsing Y."/>
            <person name="Raghuvanshi S."/>
            <person name="Mohanty A."/>
            <person name="Bharti A.K."/>
            <person name="Gaur A."/>
            <person name="Gupta V."/>
            <person name="Kumar D."/>
            <person name="Ravi V."/>
            <person name="Vij S."/>
            <person name="Kapur A."/>
            <person name="Khurana P."/>
            <person name="Khurana P."/>
            <person name="Khurana J.P."/>
            <person name="Tyagi A.K."/>
            <person name="Gaikwad K."/>
            <person name="Singh A."/>
            <person name="Dalal V."/>
            <person name="Srivastava S."/>
            <person name="Dixit A."/>
            <person name="Pal A.K."/>
            <person name="Ghazi I.A."/>
            <person name="Yadav M."/>
            <person name="Pandit A."/>
            <person name="Bhargava A."/>
            <person name="Sureshbabu K."/>
            <person name="Batra K."/>
            <person name="Sharma T.R."/>
            <person name="Mohapatra T."/>
            <person name="Singh N.K."/>
            <person name="Messing J."/>
            <person name="Nelson A.B."/>
            <person name="Fuks G."/>
            <person name="Kavchok S."/>
            <person name="Keizer G."/>
            <person name="Linton E."/>
            <person name="Llaca V."/>
            <person name="Song R."/>
            <person name="Tanyolac B."/>
            <person name="Young S."/>
            <person name="Ho-Il K."/>
            <person name="Hahn J.H."/>
            <person name="Sangsakoo G."/>
            <person name="Vanavichit A."/>
            <person name="de Mattos Luiz.A.T."/>
            <person name="Zimmer P.D."/>
            <person name="Malone G."/>
            <person name="Dellagostin O."/>
            <person name="de Oliveira A.C."/>
            <person name="Bevan M."/>
            <person name="Bancroft I."/>
            <person name="Minx P."/>
            <person name="Cordum H."/>
            <person name="Wilson R."/>
            <person name="Cheng Z."/>
            <person name="Jin W."/>
            <person name="Jiang J."/>
            <person name="Leong S.A."/>
            <person name="Iwama H."/>
            <person name="Gojobori T."/>
            <person name="Itoh T."/>
            <person name="Niimura Y."/>
            <person name="Fujii Y."/>
            <person name="Habara T."/>
            <person name="Sakai H."/>
            <person name="Sato Y."/>
            <person name="Wilson G."/>
            <person name="Kumar K."/>
            <person name="McCouch S."/>
            <person name="Juretic N."/>
            <person name="Hoen D."/>
            <person name="Wright S."/>
            <person name="Bruskiewich R."/>
            <person name="Bureau T."/>
            <person name="Miyao A."/>
            <person name="Hirochika H."/>
            <person name="Nishikawa T."/>
            <person name="Kadowaki K."/>
            <person name="Sugiura M."/>
            <person name="Burr B."/>
            <person name="Sasaki T."/>
        </authorList>
    </citation>
    <scope>NUCLEOTIDE SEQUENCE [LARGE SCALE GENOMIC DNA]</scope>
    <source>
        <strain evidence="3">cv. Nipponbare</strain>
    </source>
</reference>
<sequence>EEGKREDWEDTQNESSSSGARSNLPVSTGKPLTPTFSGQSGSVSGFRHPGSLAPRGSSMTGSSSLGVQPPRGSISGAWFPPNSLQASIYQVGYPALSNRGGMHVGGSPVFTAAPVCGNFGPRITYVASVAGGGNIGRTISSAGMSMPTVASPVNLSGSGALNIRGSNQMGGTHQQGLPAMNMLGSSSSAPGGTLSKNQLQAGSSSSGSPGMRHDGNFGENSLFDINDFPQLVGRPNSAGNIQGLYGNADMQTKYSE</sequence>
<feature type="region of interest" description="Disordered" evidence="1">
    <location>
        <begin position="170"/>
        <end position="220"/>
    </location>
</feature>
<reference evidence="2 3" key="3">
    <citation type="journal article" date="2013" name="Rice">
        <title>Improvement of the Oryza sativa Nipponbare reference genome using next generation sequence and optical map data.</title>
        <authorList>
            <person name="Kawahara Y."/>
            <person name="de la Bastide M."/>
            <person name="Hamilton J.P."/>
            <person name="Kanamori H."/>
            <person name="McCombie W.R."/>
            <person name="Ouyang S."/>
            <person name="Schwartz D.C."/>
            <person name="Tanaka T."/>
            <person name="Wu J."/>
            <person name="Zhou S."/>
            <person name="Childs K.L."/>
            <person name="Davidson R.M."/>
            <person name="Lin H."/>
            <person name="Quesada-Ocampo L."/>
            <person name="Vaillancourt B."/>
            <person name="Sakai H."/>
            <person name="Lee S.S."/>
            <person name="Kim J."/>
            <person name="Numa H."/>
            <person name="Itoh T."/>
            <person name="Buell C.R."/>
            <person name="Matsumoto T."/>
        </authorList>
    </citation>
    <scope>NUCLEOTIDE SEQUENCE [LARGE SCALE GENOMIC DNA]</scope>
    <source>
        <strain evidence="3">cv. Nipponbare</strain>
    </source>
</reference>
<evidence type="ECO:0000313" key="3">
    <source>
        <dbReference type="Proteomes" id="UP000059680"/>
    </source>
</evidence>
<keyword evidence="3" id="KW-1185">Reference proteome</keyword>
<name>A0A0P0WNS9_ORYSJ</name>
<dbReference type="Proteomes" id="UP000059680">
    <property type="component" value="Chromosome 5"/>
</dbReference>